<dbReference type="EMBL" id="JAUHHV010000003">
    <property type="protein sequence ID" value="KAK1429001.1"/>
    <property type="molecule type" value="Genomic_DNA"/>
</dbReference>
<keyword evidence="3" id="KW-1185">Reference proteome</keyword>
<protein>
    <submittedName>
        <fullName evidence="2">Uncharacterized protein</fullName>
    </submittedName>
</protein>
<reference evidence="2" key="1">
    <citation type="journal article" date="2023" name="bioRxiv">
        <title>Improved chromosome-level genome assembly for marigold (Tagetes erecta).</title>
        <authorList>
            <person name="Jiang F."/>
            <person name="Yuan L."/>
            <person name="Wang S."/>
            <person name="Wang H."/>
            <person name="Xu D."/>
            <person name="Wang A."/>
            <person name="Fan W."/>
        </authorList>
    </citation>
    <scope>NUCLEOTIDE SEQUENCE</scope>
    <source>
        <strain evidence="2">WSJ</strain>
        <tissue evidence="2">Leaf</tissue>
    </source>
</reference>
<accession>A0AAD8P1X3</accession>
<evidence type="ECO:0000256" key="1">
    <source>
        <dbReference type="SAM" id="MobiDB-lite"/>
    </source>
</evidence>
<evidence type="ECO:0000313" key="2">
    <source>
        <dbReference type="EMBL" id="KAK1429001.1"/>
    </source>
</evidence>
<sequence length="192" mass="21248">MKRGRVGGEINPSSASVNDDDQERVLEPANNKKTKKKMISLSDFLQRKQLPPHKSLQAKDTPFLSPGTTSAAATTHHKTNQLHSLDTLLQHFNHNNNHQHSTTLTHIQDHFPGKPFAPKGVVILGGDPMPKQAKYPNSFITKEKPPPPVYNHYASGSGWWDSDMEGIDNDEVGFNEVWEGVGSATIGGLDWH</sequence>
<proteinExistence type="predicted"/>
<dbReference type="PANTHER" id="PTHR38382:SF1">
    <property type="entry name" value="RNA-BINDING PROTEIN"/>
    <property type="match status" value="1"/>
</dbReference>
<dbReference type="AlphaFoldDB" id="A0AAD8P1X3"/>
<feature type="region of interest" description="Disordered" evidence="1">
    <location>
        <begin position="1"/>
        <end position="76"/>
    </location>
</feature>
<gene>
    <name evidence="2" type="ORF">QVD17_11200</name>
</gene>
<dbReference type="Proteomes" id="UP001229421">
    <property type="component" value="Unassembled WGS sequence"/>
</dbReference>
<organism evidence="2 3">
    <name type="scientific">Tagetes erecta</name>
    <name type="common">African marigold</name>
    <dbReference type="NCBI Taxonomy" id="13708"/>
    <lineage>
        <taxon>Eukaryota</taxon>
        <taxon>Viridiplantae</taxon>
        <taxon>Streptophyta</taxon>
        <taxon>Embryophyta</taxon>
        <taxon>Tracheophyta</taxon>
        <taxon>Spermatophyta</taxon>
        <taxon>Magnoliopsida</taxon>
        <taxon>eudicotyledons</taxon>
        <taxon>Gunneridae</taxon>
        <taxon>Pentapetalae</taxon>
        <taxon>asterids</taxon>
        <taxon>campanulids</taxon>
        <taxon>Asterales</taxon>
        <taxon>Asteraceae</taxon>
        <taxon>Asteroideae</taxon>
        <taxon>Heliantheae alliance</taxon>
        <taxon>Tageteae</taxon>
        <taxon>Tagetes</taxon>
    </lineage>
</organism>
<dbReference type="PANTHER" id="PTHR38382">
    <property type="entry name" value="RNA-BINDING PROTEIN"/>
    <property type="match status" value="1"/>
</dbReference>
<evidence type="ECO:0000313" key="3">
    <source>
        <dbReference type="Proteomes" id="UP001229421"/>
    </source>
</evidence>
<name>A0AAD8P1X3_TARER</name>
<comment type="caution">
    <text evidence="2">The sequence shown here is derived from an EMBL/GenBank/DDBJ whole genome shotgun (WGS) entry which is preliminary data.</text>
</comment>